<dbReference type="AlphaFoldDB" id="A0A420XXG5"/>
<protein>
    <recommendedName>
        <fullName evidence="4">F-box domain-containing protein</fullName>
    </recommendedName>
</protein>
<evidence type="ECO:0000313" key="3">
    <source>
        <dbReference type="Proteomes" id="UP000275385"/>
    </source>
</evidence>
<dbReference type="Proteomes" id="UP000275385">
    <property type="component" value="Unassembled WGS sequence"/>
</dbReference>
<comment type="caution">
    <text evidence="2">The sequence shown here is derived from an EMBL/GenBank/DDBJ whole genome shotgun (WGS) entry which is preliminary data.</text>
</comment>
<accession>A0A420XXG5</accession>
<feature type="compositionally biased region" description="Polar residues" evidence="1">
    <location>
        <begin position="325"/>
        <end position="336"/>
    </location>
</feature>
<evidence type="ECO:0008006" key="4">
    <source>
        <dbReference type="Google" id="ProtNLM"/>
    </source>
</evidence>
<evidence type="ECO:0000313" key="2">
    <source>
        <dbReference type="EMBL" id="RKU40354.1"/>
    </source>
</evidence>
<dbReference type="STRING" id="177199.A0A420XXG5"/>
<dbReference type="EMBL" id="QVQW01000108">
    <property type="protein sequence ID" value="RKU40354.1"/>
    <property type="molecule type" value="Genomic_DNA"/>
</dbReference>
<gene>
    <name evidence="2" type="ORF">DL546_000921</name>
</gene>
<organism evidence="2 3">
    <name type="scientific">Coniochaeta pulveracea</name>
    <dbReference type="NCBI Taxonomy" id="177199"/>
    <lineage>
        <taxon>Eukaryota</taxon>
        <taxon>Fungi</taxon>
        <taxon>Dikarya</taxon>
        <taxon>Ascomycota</taxon>
        <taxon>Pezizomycotina</taxon>
        <taxon>Sordariomycetes</taxon>
        <taxon>Sordariomycetidae</taxon>
        <taxon>Coniochaetales</taxon>
        <taxon>Coniochaetaceae</taxon>
        <taxon>Coniochaeta</taxon>
    </lineage>
</organism>
<dbReference type="OrthoDB" id="288942at2759"/>
<feature type="region of interest" description="Disordered" evidence="1">
    <location>
        <begin position="323"/>
        <end position="346"/>
    </location>
</feature>
<reference evidence="2 3" key="1">
    <citation type="submission" date="2018-08" db="EMBL/GenBank/DDBJ databases">
        <title>Draft genome of the lignicolous fungus Coniochaeta pulveracea.</title>
        <authorList>
            <person name="Borstlap C.J."/>
            <person name="De Witt R.N."/>
            <person name="Botha A."/>
            <person name="Volschenk H."/>
        </authorList>
    </citation>
    <scope>NUCLEOTIDE SEQUENCE [LARGE SCALE GENOMIC DNA]</scope>
    <source>
        <strain evidence="2 3">CAB683</strain>
    </source>
</reference>
<sequence length="346" mass="40423">MNASKHHRPPPQNVIPFADSCSPYYALVPPEIRHEIFSYALSDFPDPSANSRYNSQTCYTRPSYFASRKSDLRLLRTCRAVYREAWFLPFTKRTQTFWLCTVGEDRAPPGHWASAHRRRCGRILSQITAEYGGRRVEIEKLHVFAQMYKIENGELCHVLRTPHLHPRSFTLTVRHTDWWWWEHDQGLYFEAKWIPELCLFLSSSVKEIRIQLESLERKKGQVDAIVKHMSEHWYFKRSDNEVLYPDATLQMVEVSRWTGSSTWHGNTWTRDEARPGEVDYYVAEVVFRPRHVLERLGGHVSVVATENAKRGVFDEAAMRCRATENEGQTDQSQESAQILVDTQDMS</sequence>
<proteinExistence type="predicted"/>
<name>A0A420XXG5_9PEZI</name>
<keyword evidence="3" id="KW-1185">Reference proteome</keyword>
<evidence type="ECO:0000256" key="1">
    <source>
        <dbReference type="SAM" id="MobiDB-lite"/>
    </source>
</evidence>